<dbReference type="RefSeq" id="YP_002048988.1">
    <property type="nucleotide sequence ID" value="NC_011087.1"/>
</dbReference>
<organism evidence="7">
    <name type="scientific">Paulinella chromatophora</name>
    <dbReference type="NCBI Taxonomy" id="39717"/>
    <lineage>
        <taxon>Eukaryota</taxon>
        <taxon>Sar</taxon>
        <taxon>Rhizaria</taxon>
        <taxon>Cercozoa</taxon>
        <taxon>Imbricatea</taxon>
        <taxon>Silicofilosea</taxon>
        <taxon>Euglyphida</taxon>
        <taxon>Paulinellidae</taxon>
        <taxon>Paulinella</taxon>
    </lineage>
</organism>
<dbReference type="EMBL" id="CP000815">
    <property type="protein sequence ID" value="ACB42778.1"/>
    <property type="molecule type" value="Genomic_DNA"/>
</dbReference>
<geneLocation type="organellar chromatophore" evidence="7"/>
<feature type="transmembrane region" description="Helical" evidence="6">
    <location>
        <begin position="155"/>
        <end position="177"/>
    </location>
</feature>
<protein>
    <submittedName>
        <fullName evidence="7">1,4-dihydroxy-2-naphthoate octaprenyltransferase</fullName>
    </submittedName>
</protein>
<feature type="transmembrane region" description="Helical" evidence="6">
    <location>
        <begin position="126"/>
        <end position="143"/>
    </location>
</feature>
<feature type="transmembrane region" description="Helical" evidence="6">
    <location>
        <begin position="293"/>
        <end position="313"/>
    </location>
</feature>
<feature type="transmembrane region" description="Helical" evidence="6">
    <location>
        <begin position="99"/>
        <end position="120"/>
    </location>
</feature>
<dbReference type="PANTHER" id="PTHR13929">
    <property type="entry name" value="1,4-DIHYDROXY-2-NAPHTHOATE OCTAPRENYLTRANSFERASE"/>
    <property type="match status" value="1"/>
</dbReference>
<feature type="transmembrane region" description="Helical" evidence="6">
    <location>
        <begin position="225"/>
        <end position="247"/>
    </location>
</feature>
<feature type="transmembrane region" description="Helical" evidence="6">
    <location>
        <begin position="183"/>
        <end position="204"/>
    </location>
</feature>
<name>B1X4A9_PAUCH</name>
<feature type="transmembrane region" description="Helical" evidence="6">
    <location>
        <begin position="253"/>
        <end position="272"/>
    </location>
</feature>
<gene>
    <name evidence="7" type="primary">menA</name>
    <name evidence="7" type="ordered locus">PCC_0337</name>
</gene>
<feature type="transmembrane region" description="Helical" evidence="6">
    <location>
        <begin position="25"/>
        <end position="42"/>
    </location>
</feature>
<evidence type="ECO:0000256" key="1">
    <source>
        <dbReference type="ARBA" id="ARBA00004141"/>
    </source>
</evidence>
<comment type="subcellular location">
    <subcellularLocation>
        <location evidence="1">Membrane</location>
        <topology evidence="1">Multi-pass membrane protein</topology>
    </subcellularLocation>
</comment>
<dbReference type="GO" id="GO:0004659">
    <property type="term" value="F:prenyltransferase activity"/>
    <property type="evidence" value="ECO:0007669"/>
    <property type="project" value="InterPro"/>
</dbReference>
<dbReference type="GO" id="GO:0042372">
    <property type="term" value="P:phylloquinone biosynthetic process"/>
    <property type="evidence" value="ECO:0007669"/>
    <property type="project" value="InterPro"/>
</dbReference>
<sequence length="318" mass="34406">MSESQVVASLHAPNHSKLWKAAVKWPMYTVALMPILLAIGWFSGQKIAIEPIQTVSFFIAAILLLAWENLSNDVFDSDTGVDLNGKPHSLVNLTGSRSWVALLANGALVSGLLIASLVAFRSSLNVMWLILACCGIGYAYQGPPLRLSYHGLGEPLCWLVFGPLATAAALMAINPLYEGGEIPWYSAFELGSGPAIATTLVLFCSHFHQVKEDFAHGKYSPVVRLGTGPAASLIPWFVSLTFAFEWWPILTGVWPITGLFSALGLPAGIELIRLLKDHHQEPKRIGNSKFLALRFQALNGVGLSLGLAVSPWFGTTIQ</sequence>
<reference evidence="7" key="2">
    <citation type="journal article" date="2008" name="Curr. Biol.">
        <title>Chromatophore genome sequence of Paulinella sheds light on acquisition of photosynthesis by eukaryotes.</title>
        <authorList>
            <person name="Nowack E.C.M."/>
            <person name="Melkonian M."/>
            <person name="Gloeckner G."/>
        </authorList>
    </citation>
    <scope>NUCLEOTIDE SEQUENCE [LARGE SCALE GENOMIC DNA]</scope>
</reference>
<evidence type="ECO:0000256" key="2">
    <source>
        <dbReference type="ARBA" id="ARBA00022679"/>
    </source>
</evidence>
<dbReference type="CDD" id="cd13962">
    <property type="entry name" value="PT_UbiA_UBIAD1"/>
    <property type="match status" value="1"/>
</dbReference>
<dbReference type="AlphaFoldDB" id="B1X4A9"/>
<dbReference type="InterPro" id="IPR011937">
    <property type="entry name" value="DHNA_phytyltransferase_MenA"/>
</dbReference>
<dbReference type="PIRSF" id="PIRSF005355">
    <property type="entry name" value="UBIAD1"/>
    <property type="match status" value="1"/>
</dbReference>
<dbReference type="Pfam" id="PF01040">
    <property type="entry name" value="UbiA"/>
    <property type="match status" value="1"/>
</dbReference>
<dbReference type="PANTHER" id="PTHR13929:SF0">
    <property type="entry name" value="UBIA PRENYLTRANSFERASE DOMAIN-CONTAINING PROTEIN 1"/>
    <property type="match status" value="1"/>
</dbReference>
<keyword evidence="7" id="KW-0934">Plastid</keyword>
<evidence type="ECO:0000256" key="6">
    <source>
        <dbReference type="SAM" id="Phobius"/>
    </source>
</evidence>
<accession>B1X4A9</accession>
<keyword evidence="4 6" id="KW-1133">Transmembrane helix</keyword>
<dbReference type="GO" id="GO:0016020">
    <property type="term" value="C:membrane"/>
    <property type="evidence" value="ECO:0007669"/>
    <property type="project" value="UniProtKB-SubCell"/>
</dbReference>
<evidence type="ECO:0000256" key="3">
    <source>
        <dbReference type="ARBA" id="ARBA00022692"/>
    </source>
</evidence>
<evidence type="ECO:0000256" key="4">
    <source>
        <dbReference type="ARBA" id="ARBA00022989"/>
    </source>
</evidence>
<dbReference type="GO" id="GO:0009234">
    <property type="term" value="P:menaquinone biosynthetic process"/>
    <property type="evidence" value="ECO:0007669"/>
    <property type="project" value="TreeGrafter"/>
</dbReference>
<dbReference type="NCBIfam" id="TIGR02235">
    <property type="entry name" value="menA_cyano-plnt"/>
    <property type="match status" value="1"/>
</dbReference>
<dbReference type="HAMAP" id="MF_01938">
    <property type="entry name" value="MenA_2"/>
    <property type="match status" value="1"/>
</dbReference>
<keyword evidence="3 6" id="KW-0812">Transmembrane</keyword>
<dbReference type="InterPro" id="IPR000537">
    <property type="entry name" value="UbiA_prenyltransferase"/>
</dbReference>
<evidence type="ECO:0000313" key="7">
    <source>
        <dbReference type="EMBL" id="ACB42778.1"/>
    </source>
</evidence>
<proteinExistence type="inferred from homology"/>
<dbReference type="InterPro" id="IPR026046">
    <property type="entry name" value="UBIAD1"/>
</dbReference>
<dbReference type="GeneID" id="6481932"/>
<keyword evidence="5 6" id="KW-0472">Membrane</keyword>
<reference evidence="7" key="1">
    <citation type="submission" date="2007-08" db="EMBL/GenBank/DDBJ databases">
        <authorList>
            <person name="Gloeckner G."/>
            <person name="Nowack E."/>
            <person name="Melkonian M."/>
        </authorList>
    </citation>
    <scope>NUCLEOTIDE SEQUENCE</scope>
</reference>
<keyword evidence="2 7" id="KW-0808">Transferase</keyword>
<evidence type="ECO:0000256" key="5">
    <source>
        <dbReference type="ARBA" id="ARBA00023136"/>
    </source>
</evidence>
<feature type="transmembrane region" description="Helical" evidence="6">
    <location>
        <begin position="48"/>
        <end position="67"/>
    </location>
</feature>